<evidence type="ECO:0000259" key="3">
    <source>
        <dbReference type="SMART" id="SM00635"/>
    </source>
</evidence>
<dbReference type="Gene3D" id="2.60.40.1080">
    <property type="match status" value="1"/>
</dbReference>
<dbReference type="Pfam" id="PF02368">
    <property type="entry name" value="Big_2"/>
    <property type="match status" value="1"/>
</dbReference>
<reference evidence="4 5" key="1">
    <citation type="submission" date="2018-08" db="EMBL/GenBank/DDBJ databases">
        <title>A genome reference for cultivated species of the human gut microbiota.</title>
        <authorList>
            <person name="Zou Y."/>
            <person name="Xue W."/>
            <person name="Luo G."/>
        </authorList>
    </citation>
    <scope>NUCLEOTIDE SEQUENCE [LARGE SCALE GENOMIC DNA]</scope>
    <source>
        <strain evidence="4 5">AM37-1AC</strain>
    </source>
</reference>
<dbReference type="SMART" id="SM00635">
    <property type="entry name" value="BID_2"/>
    <property type="match status" value="1"/>
</dbReference>
<dbReference type="AlphaFoldDB" id="A0A3R6AUR1"/>
<evidence type="ECO:0000256" key="1">
    <source>
        <dbReference type="ARBA" id="ARBA00004196"/>
    </source>
</evidence>
<dbReference type="InterPro" id="IPR003343">
    <property type="entry name" value="Big_2"/>
</dbReference>
<accession>A0A3R6AUR1</accession>
<evidence type="ECO:0000256" key="2">
    <source>
        <dbReference type="SAM" id="SignalP"/>
    </source>
</evidence>
<comment type="caution">
    <text evidence="4">The sequence shown here is derived from an EMBL/GenBank/DDBJ whole genome shotgun (WGS) entry which is preliminary data.</text>
</comment>
<feature type="chain" id="PRO_5018601921" description="BIG2 domain-containing protein" evidence="2">
    <location>
        <begin position="37"/>
        <end position="478"/>
    </location>
</feature>
<dbReference type="Gene3D" id="2.60.40.10">
    <property type="entry name" value="Immunoglobulins"/>
    <property type="match status" value="1"/>
</dbReference>
<name>A0A3R6AUR1_9FIRM</name>
<dbReference type="GO" id="GO:0030313">
    <property type="term" value="C:cell envelope"/>
    <property type="evidence" value="ECO:0007669"/>
    <property type="project" value="UniProtKB-SubCell"/>
</dbReference>
<feature type="domain" description="BIG2" evidence="3">
    <location>
        <begin position="392"/>
        <end position="475"/>
    </location>
</feature>
<dbReference type="InterPro" id="IPR013783">
    <property type="entry name" value="Ig-like_fold"/>
</dbReference>
<organism evidence="4 5">
    <name type="scientific">Roseburia intestinalis</name>
    <dbReference type="NCBI Taxonomy" id="166486"/>
    <lineage>
        <taxon>Bacteria</taxon>
        <taxon>Bacillati</taxon>
        <taxon>Bacillota</taxon>
        <taxon>Clostridia</taxon>
        <taxon>Lachnospirales</taxon>
        <taxon>Lachnospiraceae</taxon>
        <taxon>Roseburia</taxon>
    </lineage>
</organism>
<dbReference type="EMBL" id="QSHO01000002">
    <property type="protein sequence ID" value="RHC19816.1"/>
    <property type="molecule type" value="Genomic_DNA"/>
</dbReference>
<dbReference type="Gene3D" id="2.60.40.4270">
    <property type="entry name" value="Listeria-Bacteroides repeat domain"/>
    <property type="match status" value="1"/>
</dbReference>
<dbReference type="InterPro" id="IPR013378">
    <property type="entry name" value="InlB-like_B-rpt"/>
</dbReference>
<keyword evidence="2" id="KW-0732">Signal</keyword>
<sequence>MQRMNKLHRSRYINVVVSMMMAFLMLAAMGTTQVHAAQYTTGTIDPAELKAGDVVYRGVQLTVDRQIVVCKKCNMIWITTGTDYGTGDTKRSEVVATEAHKDHPNKVGYSEFNWYFNLDSSGPLLKNTPYTIVENANIKYKIIYNTNGGSQIAEEKQTNLPDPLPAATKDGYDFAGWYTDADFTTIARPGQALTADTTLYAKWVEHRHTFKDEWSSNDTSHWHAATCEHTTEKKDEAAHVYGTAGAERYTCSVCKYVSETRKREAEAADKKNTESEPVKVKRTEAKDAALNSKFNVKAGKTVKVTWGKVKDADGYDVYMAYCGKDKEKVVKSVKAADSLSVEISKLKKKGINQKKNIKCHVLAYKMVDGKKVTVAKSITIHAAGKKNKSVTDAKSIKLKKTSYVLAKGKKAVVKASIVKKDKKRPIIKHTSEFRYATSDSKVAVVSKNGKITAKGKGSCSIYVYASNGCAQKIKVVVK</sequence>
<dbReference type="NCBIfam" id="TIGR02543">
    <property type="entry name" value="List_Bact_rpt"/>
    <property type="match status" value="1"/>
</dbReference>
<protein>
    <recommendedName>
        <fullName evidence="3">BIG2 domain-containing protein</fullName>
    </recommendedName>
</protein>
<gene>
    <name evidence="4" type="ORF">DW856_02810</name>
</gene>
<feature type="signal peptide" evidence="2">
    <location>
        <begin position="1"/>
        <end position="36"/>
    </location>
</feature>
<evidence type="ECO:0000313" key="4">
    <source>
        <dbReference type="EMBL" id="RHC19816.1"/>
    </source>
</evidence>
<dbReference type="Pfam" id="PF09479">
    <property type="entry name" value="Flg_new"/>
    <property type="match status" value="1"/>
</dbReference>
<dbReference type="InterPro" id="IPR042229">
    <property type="entry name" value="Listeria/Bacterioides_rpt_sf"/>
</dbReference>
<comment type="subcellular location">
    <subcellularLocation>
        <location evidence="1">Cell envelope</location>
    </subcellularLocation>
</comment>
<dbReference type="SUPFAM" id="SSF49373">
    <property type="entry name" value="Invasin/intimin cell-adhesion fragments"/>
    <property type="match status" value="1"/>
</dbReference>
<dbReference type="InterPro" id="IPR008964">
    <property type="entry name" value="Invasin/intimin_cell_adhesion"/>
</dbReference>
<proteinExistence type="predicted"/>
<dbReference type="Proteomes" id="UP000283513">
    <property type="component" value="Unassembled WGS sequence"/>
</dbReference>
<evidence type="ECO:0000313" key="5">
    <source>
        <dbReference type="Proteomes" id="UP000283513"/>
    </source>
</evidence>